<accession>A0A016T5P7</accession>
<feature type="region of interest" description="Disordered" evidence="1">
    <location>
        <begin position="164"/>
        <end position="213"/>
    </location>
</feature>
<proteinExistence type="predicted"/>
<comment type="caution">
    <text evidence="2">The sequence shown here is derived from an EMBL/GenBank/DDBJ whole genome shotgun (WGS) entry which is preliminary data.</text>
</comment>
<feature type="compositionally biased region" description="Low complexity" evidence="1">
    <location>
        <begin position="189"/>
        <end position="213"/>
    </location>
</feature>
<keyword evidence="3" id="KW-1185">Reference proteome</keyword>
<evidence type="ECO:0000256" key="1">
    <source>
        <dbReference type="SAM" id="MobiDB-lite"/>
    </source>
</evidence>
<protein>
    <submittedName>
        <fullName evidence="2">Uncharacterized protein</fullName>
    </submittedName>
</protein>
<sequence length="213" mass="23710">MTTISQTILHCSSNATKTAAFSERVNTAKQREKVSFGVVMKVPFIIENRVVASTQWSDFPATSQELFQPSYNSQELSRSISGHVSSGMHRVPRQHMMSSRHALHQRPIVFVFSVVSPSAASSSNREVYLVYKKKHAEFPLPRLWPAFGSTTWARSDWHQIRPQLEESTGLSSDDDLSQDAPIRKNAPVSESTFATITTTSTTSTSSCGTRRTT</sequence>
<dbReference type="AlphaFoldDB" id="A0A016T5P7"/>
<name>A0A016T5P7_9BILA</name>
<organism evidence="2 3">
    <name type="scientific">Ancylostoma ceylanicum</name>
    <dbReference type="NCBI Taxonomy" id="53326"/>
    <lineage>
        <taxon>Eukaryota</taxon>
        <taxon>Metazoa</taxon>
        <taxon>Ecdysozoa</taxon>
        <taxon>Nematoda</taxon>
        <taxon>Chromadorea</taxon>
        <taxon>Rhabditida</taxon>
        <taxon>Rhabditina</taxon>
        <taxon>Rhabditomorpha</taxon>
        <taxon>Strongyloidea</taxon>
        <taxon>Ancylostomatidae</taxon>
        <taxon>Ancylostomatinae</taxon>
        <taxon>Ancylostoma</taxon>
    </lineage>
</organism>
<reference evidence="3" key="1">
    <citation type="journal article" date="2015" name="Nat. Genet.">
        <title>The genome and transcriptome of the zoonotic hookworm Ancylostoma ceylanicum identify infection-specific gene families.</title>
        <authorList>
            <person name="Schwarz E.M."/>
            <person name="Hu Y."/>
            <person name="Antoshechkin I."/>
            <person name="Miller M.M."/>
            <person name="Sternberg P.W."/>
            <person name="Aroian R.V."/>
        </authorList>
    </citation>
    <scope>NUCLEOTIDE SEQUENCE</scope>
    <source>
        <strain evidence="3">HY135</strain>
    </source>
</reference>
<dbReference type="EMBL" id="JARK01001471">
    <property type="protein sequence ID" value="EYB97929.1"/>
    <property type="molecule type" value="Genomic_DNA"/>
</dbReference>
<gene>
    <name evidence="2" type="primary">Acey_s0135.g1897</name>
    <name evidence="2" type="ORF">Y032_0135g1897</name>
</gene>
<dbReference type="Proteomes" id="UP000024635">
    <property type="component" value="Unassembled WGS sequence"/>
</dbReference>
<evidence type="ECO:0000313" key="2">
    <source>
        <dbReference type="EMBL" id="EYB97929.1"/>
    </source>
</evidence>
<evidence type="ECO:0000313" key="3">
    <source>
        <dbReference type="Proteomes" id="UP000024635"/>
    </source>
</evidence>